<evidence type="ECO:0000313" key="1">
    <source>
        <dbReference type="EMBL" id="TQM00919.1"/>
    </source>
</evidence>
<organism evidence="1 2">
    <name type="scientific">Actinoallomurus bryophytorum</name>
    <dbReference type="NCBI Taxonomy" id="1490222"/>
    <lineage>
        <taxon>Bacteria</taxon>
        <taxon>Bacillati</taxon>
        <taxon>Actinomycetota</taxon>
        <taxon>Actinomycetes</taxon>
        <taxon>Streptosporangiales</taxon>
        <taxon>Thermomonosporaceae</taxon>
        <taxon>Actinoallomurus</taxon>
    </lineage>
</organism>
<dbReference type="EMBL" id="VFOZ01000001">
    <property type="protein sequence ID" value="TQM00919.1"/>
    <property type="molecule type" value="Genomic_DNA"/>
</dbReference>
<protein>
    <submittedName>
        <fullName evidence="1">MerR-like DNA binding protein</fullName>
    </submittedName>
</protein>
<dbReference type="Gene3D" id="1.10.1660.10">
    <property type="match status" value="1"/>
</dbReference>
<gene>
    <name evidence="1" type="ORF">FB559_6647</name>
</gene>
<dbReference type="AlphaFoldDB" id="A0A543CV41"/>
<keyword evidence="2" id="KW-1185">Reference proteome</keyword>
<dbReference type="Pfam" id="PF13591">
    <property type="entry name" value="MerR_2"/>
    <property type="match status" value="1"/>
</dbReference>
<dbReference type="OrthoDB" id="5526358at2"/>
<evidence type="ECO:0000313" key="2">
    <source>
        <dbReference type="Proteomes" id="UP000316096"/>
    </source>
</evidence>
<reference evidence="1 2" key="1">
    <citation type="submission" date="2019-06" db="EMBL/GenBank/DDBJ databases">
        <title>Sequencing the genomes of 1000 actinobacteria strains.</title>
        <authorList>
            <person name="Klenk H.-P."/>
        </authorList>
    </citation>
    <scope>NUCLEOTIDE SEQUENCE [LARGE SCALE GENOMIC DNA]</scope>
    <source>
        <strain evidence="1 2">DSM 102200</strain>
    </source>
</reference>
<comment type="caution">
    <text evidence="1">The sequence shown here is derived from an EMBL/GenBank/DDBJ whole genome shotgun (WGS) entry which is preliminary data.</text>
</comment>
<dbReference type="Proteomes" id="UP000316096">
    <property type="component" value="Unassembled WGS sequence"/>
</dbReference>
<name>A0A543CV41_9ACTN</name>
<sequence length="106" mass="12014">MTHALMRPLRLDLDTFACLCGTHPELIRRLVALDLIHAEHDTHGALWFMPAQIAEVGRIRRLRSTLPLNYASLGLVCDLLDRIAALESAMQHRSRRLGDRSWTSTS</sequence>
<accession>A0A543CV41</accession>
<dbReference type="RefSeq" id="WP_141960805.1">
    <property type="nucleotide sequence ID" value="NZ_VFOZ01000001.1"/>
</dbReference>
<proteinExistence type="predicted"/>